<reference evidence="2 3" key="1">
    <citation type="submission" date="2013-09" db="EMBL/GenBank/DDBJ databases">
        <authorList>
            <person name="Zeng Z."/>
            <person name="Chen C."/>
        </authorList>
    </citation>
    <scope>NUCLEOTIDE SEQUENCE [LARGE SCALE GENOMIC DNA]</scope>
    <source>
        <strain evidence="2 3">WB 3.3-2</strain>
    </source>
</reference>
<name>A0A0A2M723_9FLAO</name>
<dbReference type="InterPro" id="IPR025388">
    <property type="entry name" value="Alginate_export_dom"/>
</dbReference>
<gene>
    <name evidence="2" type="ORF">Q765_00710</name>
</gene>
<proteinExistence type="predicted"/>
<dbReference type="Gene3D" id="2.40.160.100">
    <property type="match status" value="1"/>
</dbReference>
<dbReference type="EMBL" id="JRLX01000001">
    <property type="protein sequence ID" value="KGO88462.1"/>
    <property type="molecule type" value="Genomic_DNA"/>
</dbReference>
<dbReference type="InterPro" id="IPR053728">
    <property type="entry name" value="Alginate_Permeability_Chnl"/>
</dbReference>
<evidence type="ECO:0000259" key="1">
    <source>
        <dbReference type="Pfam" id="PF13372"/>
    </source>
</evidence>
<dbReference type="eggNOG" id="ENOG502Z7RB">
    <property type="taxonomic scope" value="Bacteria"/>
</dbReference>
<sequence>MVALCACQFINGQEYPAFRPLRYDEDYTVLEKDTVRDLYDKVKYTKMGSNGYISFGGDFRTQYLIIHNENWSNATQDKDGYTLNRWLFHSDLHLSGNLRVFAELQGGQANSTEILVPVQENPLEPHQFFIDYTFSDALITLRAGRQEVTYGSGRVVSLRDGPNVRRSFDGVKAMYKKDNIAADAFYLHAVVDRTGIFDDTSSPNLRLWGAFSDIRLPGRKLNLNLYYLGFYNDRAVFNDGSGKETRHSLLARVFQNWQRWGYDVEGAYQFGSIGERTINAWSVALSTLYRFPEIKFSPEIGLKADLISGDKNRFDKSHQTFNPLFAPGAYFGLAVPLGPSNLMDIHPSVTVHFSRKITFVCDYAFLWRYSRGDGIYRPVMVPTFAPGDAASRYIGSQLSGTFICQPNRYVTLLAGMSWFDCGNYLEEVSPGENILYGFVSAQITL</sequence>
<dbReference type="AlphaFoldDB" id="A0A0A2M723"/>
<dbReference type="STRING" id="1121895.GCA_000378485_00349"/>
<organism evidence="2 3">
    <name type="scientific">Flavobacterium rivuli WB 3.3-2 = DSM 21788</name>
    <dbReference type="NCBI Taxonomy" id="1121895"/>
    <lineage>
        <taxon>Bacteria</taxon>
        <taxon>Pseudomonadati</taxon>
        <taxon>Bacteroidota</taxon>
        <taxon>Flavobacteriia</taxon>
        <taxon>Flavobacteriales</taxon>
        <taxon>Flavobacteriaceae</taxon>
        <taxon>Flavobacterium</taxon>
    </lineage>
</organism>
<dbReference type="Pfam" id="PF13372">
    <property type="entry name" value="Alginate_exp"/>
    <property type="match status" value="1"/>
</dbReference>
<evidence type="ECO:0000313" key="2">
    <source>
        <dbReference type="EMBL" id="KGO88462.1"/>
    </source>
</evidence>
<evidence type="ECO:0000313" key="3">
    <source>
        <dbReference type="Proteomes" id="UP000030152"/>
    </source>
</evidence>
<keyword evidence="3" id="KW-1185">Reference proteome</keyword>
<comment type="caution">
    <text evidence="2">The sequence shown here is derived from an EMBL/GenBank/DDBJ whole genome shotgun (WGS) entry which is preliminary data.</text>
</comment>
<feature type="domain" description="Alginate export" evidence="1">
    <location>
        <begin position="52"/>
        <end position="427"/>
    </location>
</feature>
<accession>A0A0A2M723</accession>
<dbReference type="SUPFAM" id="SSF56935">
    <property type="entry name" value="Porins"/>
    <property type="match status" value="1"/>
</dbReference>
<protein>
    <recommendedName>
        <fullName evidence="1">Alginate export domain-containing protein</fullName>
    </recommendedName>
</protein>
<dbReference type="Proteomes" id="UP000030152">
    <property type="component" value="Unassembled WGS sequence"/>
</dbReference>